<name>A0A6D2HNM2_9BRAS</name>
<reference evidence="1" key="1">
    <citation type="submission" date="2020-01" db="EMBL/GenBank/DDBJ databases">
        <authorList>
            <person name="Mishra B."/>
        </authorList>
    </citation>
    <scope>NUCLEOTIDE SEQUENCE [LARGE SCALE GENOMIC DNA]</scope>
</reference>
<evidence type="ECO:0000313" key="1">
    <source>
        <dbReference type="EMBL" id="CAA7017045.1"/>
    </source>
</evidence>
<evidence type="ECO:0000313" key="2">
    <source>
        <dbReference type="Proteomes" id="UP000467841"/>
    </source>
</evidence>
<proteinExistence type="predicted"/>
<gene>
    <name evidence="1" type="ORF">MERR_LOCUS4280</name>
</gene>
<organism evidence="1 2">
    <name type="scientific">Microthlaspi erraticum</name>
    <dbReference type="NCBI Taxonomy" id="1685480"/>
    <lineage>
        <taxon>Eukaryota</taxon>
        <taxon>Viridiplantae</taxon>
        <taxon>Streptophyta</taxon>
        <taxon>Embryophyta</taxon>
        <taxon>Tracheophyta</taxon>
        <taxon>Spermatophyta</taxon>
        <taxon>Magnoliopsida</taxon>
        <taxon>eudicotyledons</taxon>
        <taxon>Gunneridae</taxon>
        <taxon>Pentapetalae</taxon>
        <taxon>rosids</taxon>
        <taxon>malvids</taxon>
        <taxon>Brassicales</taxon>
        <taxon>Brassicaceae</taxon>
        <taxon>Coluteocarpeae</taxon>
        <taxon>Microthlaspi</taxon>
    </lineage>
</organism>
<evidence type="ECO:0008006" key="3">
    <source>
        <dbReference type="Google" id="ProtNLM"/>
    </source>
</evidence>
<sequence>MEEKVFAENELGTTFFYMPSETKWKSGNQDIPVDKRGWHVIDKVMYCCVSGGRILWCEASELERRETRVVEWKDVMGLEALRDTLVVVWLQCGVRGHENSNSKSTMHFQGTN</sequence>
<dbReference type="EMBL" id="CACVBM020000277">
    <property type="protein sequence ID" value="CAA7017045.1"/>
    <property type="molecule type" value="Genomic_DNA"/>
</dbReference>
<comment type="caution">
    <text evidence="1">The sequence shown here is derived from an EMBL/GenBank/DDBJ whole genome shotgun (WGS) entry which is preliminary data.</text>
</comment>
<accession>A0A6D2HNM2</accession>
<dbReference type="AlphaFoldDB" id="A0A6D2HNM2"/>
<protein>
    <recommendedName>
        <fullName evidence="3">F-box associated domain-containing protein</fullName>
    </recommendedName>
</protein>
<dbReference type="Proteomes" id="UP000467841">
    <property type="component" value="Unassembled WGS sequence"/>
</dbReference>
<keyword evidence="2" id="KW-1185">Reference proteome</keyword>
<dbReference type="OrthoDB" id="1111644at2759"/>